<evidence type="ECO:0000256" key="1">
    <source>
        <dbReference type="ARBA" id="ARBA00004273"/>
    </source>
</evidence>
<dbReference type="GO" id="GO:0033617">
    <property type="term" value="P:mitochondrial respiratory chain complex IV assembly"/>
    <property type="evidence" value="ECO:0007669"/>
    <property type="project" value="TreeGrafter"/>
</dbReference>
<dbReference type="InterPro" id="IPR003782">
    <property type="entry name" value="SCO1/SenC"/>
</dbReference>
<evidence type="ECO:0000256" key="10">
    <source>
        <dbReference type="PIRSR" id="PIRSR603782-2"/>
    </source>
</evidence>
<dbReference type="Pfam" id="PF02630">
    <property type="entry name" value="SCO1-SenC"/>
    <property type="match status" value="1"/>
</dbReference>
<evidence type="ECO:0000256" key="2">
    <source>
        <dbReference type="ARBA" id="ARBA00010996"/>
    </source>
</evidence>
<keyword evidence="6 8" id="KW-0496">Mitochondrion</keyword>
<feature type="disulfide bond" description="Redox-active" evidence="10">
    <location>
        <begin position="126"/>
        <end position="130"/>
    </location>
</feature>
<dbReference type="FunFam" id="3.40.30.10:FF:000013">
    <property type="entry name" value="Blast:Protein SCO1 homolog, mitochondrial"/>
    <property type="match status" value="1"/>
</dbReference>
<evidence type="ECO:0000256" key="8">
    <source>
        <dbReference type="PIRNR" id="PIRNR037736"/>
    </source>
</evidence>
<evidence type="ECO:0000256" key="3">
    <source>
        <dbReference type="ARBA" id="ARBA00022723"/>
    </source>
</evidence>
<feature type="transmembrane region" description="Helical" evidence="11">
    <location>
        <begin position="50"/>
        <end position="72"/>
    </location>
</feature>
<evidence type="ECO:0000256" key="5">
    <source>
        <dbReference type="ARBA" id="ARBA00023008"/>
    </source>
</evidence>
<proteinExistence type="inferred from homology"/>
<keyword evidence="7 11" id="KW-0472">Membrane</keyword>
<feature type="binding site" evidence="9">
    <location>
        <position position="126"/>
    </location>
    <ligand>
        <name>Cu cation</name>
        <dbReference type="ChEBI" id="CHEBI:23378"/>
    </ligand>
</feature>
<dbReference type="EnsemblMetazoa" id="XM_001605702">
    <property type="protein sequence ID" value="XP_001605752"/>
    <property type="gene ID" value="LOC100122150"/>
</dbReference>
<comment type="subcellular location">
    <subcellularLocation>
        <location evidence="1 8">Mitochondrion inner membrane</location>
    </subcellularLocation>
</comment>
<dbReference type="InParanoid" id="A0A7M7GFM3"/>
<evidence type="ECO:0000313" key="13">
    <source>
        <dbReference type="EnsemblMetazoa" id="XP_001605752"/>
    </source>
</evidence>
<feature type="binding site" evidence="9">
    <location>
        <position position="216"/>
    </location>
    <ligand>
        <name>Cu cation</name>
        <dbReference type="ChEBI" id="CHEBI:23378"/>
    </ligand>
</feature>
<evidence type="ECO:0000256" key="4">
    <source>
        <dbReference type="ARBA" id="ARBA00022792"/>
    </source>
</evidence>
<dbReference type="InterPro" id="IPR017276">
    <property type="entry name" value="Synth_of_cyt-c-oxidase_Sco1/2"/>
</dbReference>
<dbReference type="OMA" id="CRAFRVY"/>
<protein>
    <recommendedName>
        <fullName evidence="12">Thioredoxin domain-containing protein</fullName>
    </recommendedName>
</protein>
<dbReference type="KEGG" id="nvi:100122150"/>
<evidence type="ECO:0000256" key="7">
    <source>
        <dbReference type="ARBA" id="ARBA00023136"/>
    </source>
</evidence>
<feature type="binding site" evidence="9">
    <location>
        <position position="130"/>
    </location>
    <ligand>
        <name>Cu cation</name>
        <dbReference type="ChEBI" id="CHEBI:23378"/>
    </ligand>
</feature>
<keyword evidence="4 8" id="KW-0999">Mitochondrion inner membrane</keyword>
<accession>A0A7M7GFM3</accession>
<comment type="function">
    <text evidence="8">Copper metallochaperone essential for the synthesis and maturation of cytochrome c oxidase subunit II (MT-CO2/COX2) by facilitating the incorporation of copper into the Cu(A) site of MT-CO2/COX2.</text>
</comment>
<dbReference type="GO" id="GO:0005507">
    <property type="term" value="F:copper ion binding"/>
    <property type="evidence" value="ECO:0007669"/>
    <property type="project" value="InterPro"/>
</dbReference>
<dbReference type="PANTHER" id="PTHR12151">
    <property type="entry name" value="ELECTRON TRANSPORT PROTIN SCO1/SENC FAMILY MEMBER"/>
    <property type="match status" value="1"/>
</dbReference>
<keyword evidence="5 8" id="KW-0186">Copper</keyword>
<dbReference type="InterPro" id="IPR036249">
    <property type="entry name" value="Thioredoxin-like_sf"/>
</dbReference>
<comment type="similarity">
    <text evidence="2 8">Belongs to the SCO1/2 family.</text>
</comment>
<dbReference type="OrthoDB" id="270009at2759"/>
<dbReference type="PANTHER" id="PTHR12151:SF5">
    <property type="entry name" value="AT19154P"/>
    <property type="match status" value="1"/>
</dbReference>
<evidence type="ECO:0000313" key="14">
    <source>
        <dbReference type="Proteomes" id="UP000002358"/>
    </source>
</evidence>
<dbReference type="AlphaFoldDB" id="A0A7M7GFM3"/>
<evidence type="ECO:0000259" key="12">
    <source>
        <dbReference type="PROSITE" id="PS51352"/>
    </source>
</evidence>
<reference evidence="13" key="1">
    <citation type="submission" date="2021-01" db="UniProtKB">
        <authorList>
            <consortium name="EnsemblMetazoa"/>
        </authorList>
    </citation>
    <scope>IDENTIFICATION</scope>
</reference>
<keyword evidence="11" id="KW-0812">Transmembrane</keyword>
<dbReference type="Proteomes" id="UP000002358">
    <property type="component" value="Chromosome 1"/>
</dbReference>
<comment type="subunit">
    <text evidence="8">Homodimer.</text>
</comment>
<dbReference type="PIRSF" id="PIRSF037736">
    <property type="entry name" value="SCO1"/>
    <property type="match status" value="1"/>
</dbReference>
<keyword evidence="11" id="KW-1133">Transmembrane helix</keyword>
<evidence type="ECO:0000256" key="6">
    <source>
        <dbReference type="ARBA" id="ARBA00023128"/>
    </source>
</evidence>
<dbReference type="GO" id="GO:0006878">
    <property type="term" value="P:intracellular copper ion homeostasis"/>
    <property type="evidence" value="ECO:0007669"/>
    <property type="project" value="UniProtKB-UniRule"/>
</dbReference>
<dbReference type="PROSITE" id="PS51352">
    <property type="entry name" value="THIOREDOXIN_2"/>
    <property type="match status" value="1"/>
</dbReference>
<dbReference type="CDD" id="cd02968">
    <property type="entry name" value="SCO"/>
    <property type="match status" value="1"/>
</dbReference>
<dbReference type="SMR" id="A0A7M7GFM3"/>
<dbReference type="GO" id="GO:0016531">
    <property type="term" value="F:copper chaperone activity"/>
    <property type="evidence" value="ECO:0007669"/>
    <property type="project" value="InterPro"/>
</dbReference>
<dbReference type="InterPro" id="IPR013766">
    <property type="entry name" value="Thioredoxin_domain"/>
</dbReference>
<organism evidence="13 14">
    <name type="scientific">Nasonia vitripennis</name>
    <name type="common">Parasitic wasp</name>
    <dbReference type="NCBI Taxonomy" id="7425"/>
    <lineage>
        <taxon>Eukaryota</taxon>
        <taxon>Metazoa</taxon>
        <taxon>Ecdysozoa</taxon>
        <taxon>Arthropoda</taxon>
        <taxon>Hexapoda</taxon>
        <taxon>Insecta</taxon>
        <taxon>Pterygota</taxon>
        <taxon>Neoptera</taxon>
        <taxon>Endopterygota</taxon>
        <taxon>Hymenoptera</taxon>
        <taxon>Apocrita</taxon>
        <taxon>Proctotrupomorpha</taxon>
        <taxon>Chalcidoidea</taxon>
        <taxon>Pteromalidae</taxon>
        <taxon>Pteromalinae</taxon>
        <taxon>Nasonia</taxon>
    </lineage>
</organism>
<sequence>MSNLLARTLALVPRCTRISTNQTRDISKNLQLHQVIGKNPRGQKSKSSPITWKTVGVTAVIGGGLLGYMYYLRELKEIKIAKERRRQIGKAAIGGKFELVDPQGNLVKSDDFLGKWVMIYFGFTHCPDICPDELEKLSLVVDRLEKEYNIEVKPIFITVDPVRDTPEAVGKYVKEFSDKIIGLAGSIEQIAKACKAYRVYFSSGPPDDDDDYIVDHTVIIYLIDPEGGFIDYYGQTHDADKIIDSVLLNKLKYEKIQNEDWLPMLNWKGSKQTS</sequence>
<name>A0A7M7GFM3_NASVI</name>
<keyword evidence="10" id="KW-1015">Disulfide bond</keyword>
<dbReference type="FunCoup" id="A0A7M7GFM3">
    <property type="interactions" value="1523"/>
</dbReference>
<dbReference type="SUPFAM" id="SSF52833">
    <property type="entry name" value="Thioredoxin-like"/>
    <property type="match status" value="1"/>
</dbReference>
<keyword evidence="8" id="KW-0143">Chaperone</keyword>
<evidence type="ECO:0000256" key="9">
    <source>
        <dbReference type="PIRSR" id="PIRSR037736-1"/>
    </source>
</evidence>
<evidence type="ECO:0000256" key="11">
    <source>
        <dbReference type="SAM" id="Phobius"/>
    </source>
</evidence>
<dbReference type="GO" id="GO:0005743">
    <property type="term" value="C:mitochondrial inner membrane"/>
    <property type="evidence" value="ECO:0007669"/>
    <property type="project" value="UniProtKB-SubCell"/>
</dbReference>
<keyword evidence="3 8" id="KW-0479">Metal-binding</keyword>
<dbReference type="Gene3D" id="3.40.30.10">
    <property type="entry name" value="Glutaredoxin"/>
    <property type="match status" value="1"/>
</dbReference>
<keyword evidence="14" id="KW-1185">Reference proteome</keyword>
<gene>
    <name evidence="13" type="primary">100122150</name>
</gene>
<feature type="domain" description="Thioredoxin" evidence="12">
    <location>
        <begin position="86"/>
        <end position="256"/>
    </location>
</feature>